<keyword evidence="1" id="KW-1133">Transmembrane helix</keyword>
<dbReference type="RefSeq" id="WP_283077466.1">
    <property type="nucleotide sequence ID" value="NZ_CP121671.1"/>
</dbReference>
<dbReference type="Proteomes" id="UP001221597">
    <property type="component" value="Chromosome"/>
</dbReference>
<gene>
    <name evidence="2" type="ORF">P9989_03635</name>
</gene>
<accession>A0ABY8J420</accession>
<reference evidence="2 3" key="1">
    <citation type="submission" date="2023-04" db="EMBL/GenBank/DDBJ databases">
        <title>Genome sequence of Halobacillus naozhouensis KACC 21980.</title>
        <authorList>
            <person name="Kim S."/>
            <person name="Heo J."/>
            <person name="Kwon S.-W."/>
        </authorList>
    </citation>
    <scope>NUCLEOTIDE SEQUENCE [LARGE SCALE GENOMIC DNA]</scope>
    <source>
        <strain evidence="2 3">KCTC 13234</strain>
    </source>
</reference>
<evidence type="ECO:0000313" key="2">
    <source>
        <dbReference type="EMBL" id="WFT75500.1"/>
    </source>
</evidence>
<evidence type="ECO:0000313" key="3">
    <source>
        <dbReference type="Proteomes" id="UP001221597"/>
    </source>
</evidence>
<evidence type="ECO:0008006" key="4">
    <source>
        <dbReference type="Google" id="ProtNLM"/>
    </source>
</evidence>
<feature type="transmembrane region" description="Helical" evidence="1">
    <location>
        <begin position="36"/>
        <end position="57"/>
    </location>
</feature>
<proteinExistence type="predicted"/>
<feature type="transmembrane region" description="Helical" evidence="1">
    <location>
        <begin position="12"/>
        <end position="30"/>
    </location>
</feature>
<organism evidence="2 3">
    <name type="scientific">Halobacillus naozhouensis</name>
    <dbReference type="NCBI Taxonomy" id="554880"/>
    <lineage>
        <taxon>Bacteria</taxon>
        <taxon>Bacillati</taxon>
        <taxon>Bacillota</taxon>
        <taxon>Bacilli</taxon>
        <taxon>Bacillales</taxon>
        <taxon>Bacillaceae</taxon>
        <taxon>Halobacillus</taxon>
    </lineage>
</organism>
<name>A0ABY8J420_9BACI</name>
<keyword evidence="3" id="KW-1185">Reference proteome</keyword>
<evidence type="ECO:0000256" key="1">
    <source>
        <dbReference type="SAM" id="Phobius"/>
    </source>
</evidence>
<sequence>MIAEMYKRRENLAYVLLVVVTLVVAGYLVLERPESTSGWVEASTFLVPLGFMLAVAITSRQKYNKVKGLSIPYSTTSILEIDHLVLKQDAGLIPRLLCFGKNGYFVGTYKPIHLPWYLYPVLIYKRSLLTMLPVTIAFISHTGETLFTLKRVGFKESVIAVYDQESQYLGRYVQEDFKSLLHIKGELRDCNEELILPVKASGFSGDFTLKDINDHRWAHFFNGRFPHEYTQIFRDIDNDIVEISNDVSQEHKMLLLGMIGYLFIARNNR</sequence>
<dbReference type="EMBL" id="CP121671">
    <property type="protein sequence ID" value="WFT75500.1"/>
    <property type="molecule type" value="Genomic_DNA"/>
</dbReference>
<protein>
    <recommendedName>
        <fullName evidence="4">DUF3137 domain-containing protein</fullName>
    </recommendedName>
</protein>
<keyword evidence="1" id="KW-0472">Membrane</keyword>
<keyword evidence="1" id="KW-0812">Transmembrane</keyword>